<accession>A0A1Q9C9W2</accession>
<evidence type="ECO:0000313" key="3">
    <source>
        <dbReference type="Proteomes" id="UP000186817"/>
    </source>
</evidence>
<evidence type="ECO:0000256" key="1">
    <source>
        <dbReference type="ARBA" id="ARBA00022737"/>
    </source>
</evidence>
<keyword evidence="3" id="KW-1185">Reference proteome</keyword>
<dbReference type="Gene3D" id="1.25.40.10">
    <property type="entry name" value="Tetratricopeptide repeat domain"/>
    <property type="match status" value="2"/>
</dbReference>
<keyword evidence="1" id="KW-0677">Repeat</keyword>
<protein>
    <submittedName>
        <fullName evidence="2">Pentatricopeptide repeat-containing protein, chloroplastic</fullName>
    </submittedName>
</protein>
<dbReference type="EMBL" id="LSRX01001452">
    <property type="protein sequence ID" value="OLP79722.1"/>
    <property type="molecule type" value="Genomic_DNA"/>
</dbReference>
<dbReference type="OrthoDB" id="425476at2759"/>
<proteinExistence type="predicted"/>
<organism evidence="2 3">
    <name type="scientific">Symbiodinium microadriaticum</name>
    <name type="common">Dinoflagellate</name>
    <name type="synonym">Zooxanthella microadriatica</name>
    <dbReference type="NCBI Taxonomy" id="2951"/>
    <lineage>
        <taxon>Eukaryota</taxon>
        <taxon>Sar</taxon>
        <taxon>Alveolata</taxon>
        <taxon>Dinophyceae</taxon>
        <taxon>Suessiales</taxon>
        <taxon>Symbiodiniaceae</taxon>
        <taxon>Symbiodinium</taxon>
    </lineage>
</organism>
<dbReference type="InterPro" id="IPR011990">
    <property type="entry name" value="TPR-like_helical_dom_sf"/>
</dbReference>
<dbReference type="PANTHER" id="PTHR47447">
    <property type="entry name" value="OS03G0856100 PROTEIN"/>
    <property type="match status" value="1"/>
</dbReference>
<reference evidence="2 3" key="1">
    <citation type="submission" date="2016-02" db="EMBL/GenBank/DDBJ databases">
        <title>Genome analysis of coral dinoflagellate symbionts highlights evolutionary adaptations to a symbiotic lifestyle.</title>
        <authorList>
            <person name="Aranda M."/>
            <person name="Li Y."/>
            <person name="Liew Y.J."/>
            <person name="Baumgarten S."/>
            <person name="Simakov O."/>
            <person name="Wilson M."/>
            <person name="Piel J."/>
            <person name="Ashoor H."/>
            <person name="Bougouffa S."/>
            <person name="Bajic V.B."/>
            <person name="Ryu T."/>
            <person name="Ravasi T."/>
            <person name="Bayer T."/>
            <person name="Micklem G."/>
            <person name="Kim H."/>
            <person name="Bhak J."/>
            <person name="Lajeunesse T.C."/>
            <person name="Voolstra C.R."/>
        </authorList>
    </citation>
    <scope>NUCLEOTIDE SEQUENCE [LARGE SCALE GENOMIC DNA]</scope>
    <source>
        <strain evidence="2 3">CCMP2467</strain>
    </source>
</reference>
<sequence>MSARLLRQRTQLIAQHGRNGEWRQALSRFLQIESEDGIRPDEVCCNALVAALSKGKQWQRATVLMSNFRQKSMQPSLAAVSAAASACGQVSRWQLSMHLLASAPCLDSKAFCIVIDACGRGSAWQKALRFFSLAISGPGGADRAILNAAGAACTRGGEWQRALHILLGTRMGAPCDIVTYGSAIAACSLGREWTLCLLLLREMSTSSLVASAACISAAVAACEKGSQWIQALSLLYAGSSSWNGASVGAAMATLCNTSQWEKSLHLLSSAADACFLDSPAISSTILACELALAWRAAFQLHDETLKAFKAGKGGQVLDTTALLAPTRCGLALSSGSQSSLQCVAGILRGALGGDAFAEQESTLTLLLQLSLLAKGSPLCRAFHRRVIAAARLELARHRPGVSTSVMLAALADLGPEYSREVLSWDLGESSTPSSGQQVAARAVSSSFLSESLALVSPVRPVARRLRAWLSAGLLHRGVGIEIQEVMLSGSDLKLRTSCSEPSMSS</sequence>
<dbReference type="OMA" id="SAADACF"/>
<name>A0A1Q9C9W2_SYMMI</name>
<dbReference type="Proteomes" id="UP000186817">
    <property type="component" value="Unassembled WGS sequence"/>
</dbReference>
<gene>
    <name evidence="2" type="ORF">AK812_SmicGene39944</name>
</gene>
<dbReference type="AlphaFoldDB" id="A0A1Q9C9W2"/>
<comment type="caution">
    <text evidence="2">The sequence shown here is derived from an EMBL/GenBank/DDBJ whole genome shotgun (WGS) entry which is preliminary data.</text>
</comment>
<dbReference type="PANTHER" id="PTHR47447:SF17">
    <property type="entry name" value="OS12G0638900 PROTEIN"/>
    <property type="match status" value="1"/>
</dbReference>
<evidence type="ECO:0000313" key="2">
    <source>
        <dbReference type="EMBL" id="OLP79722.1"/>
    </source>
</evidence>